<name>A0A314V192_PRUYE</name>
<comment type="similarity">
    <text evidence="1">Belongs to the fasciclin-like AGP family.</text>
</comment>
<evidence type="ECO:0000256" key="1">
    <source>
        <dbReference type="ARBA" id="ARBA00007843"/>
    </source>
</evidence>
<dbReference type="SUPFAM" id="SSF82153">
    <property type="entry name" value="FAS1 domain"/>
    <property type="match status" value="1"/>
</dbReference>
<dbReference type="Proteomes" id="UP000250321">
    <property type="component" value="Unassembled WGS sequence"/>
</dbReference>
<evidence type="ECO:0000259" key="3">
    <source>
        <dbReference type="PROSITE" id="PS50213"/>
    </source>
</evidence>
<dbReference type="EMBL" id="PJQY01002735">
    <property type="protein sequence ID" value="PQM42986.1"/>
    <property type="molecule type" value="Genomic_DNA"/>
</dbReference>
<dbReference type="OrthoDB" id="2015130at2759"/>
<dbReference type="PANTHER" id="PTHR33985:SF5">
    <property type="entry name" value="FASCICLIN-LIKE ARABINOGALACTAN FAMILY PROTEIN"/>
    <property type="match status" value="1"/>
</dbReference>
<gene>
    <name evidence="4" type="ORF">Pyn_06850</name>
</gene>
<accession>A0A314V192</accession>
<keyword evidence="5" id="KW-1185">Reference proteome</keyword>
<evidence type="ECO:0000313" key="4">
    <source>
        <dbReference type="EMBL" id="PQM42986.1"/>
    </source>
</evidence>
<dbReference type="FunFam" id="2.30.180.10:FF:000046">
    <property type="entry name" value="Fasciclin-like arabinogalactan family protein"/>
    <property type="match status" value="1"/>
</dbReference>
<reference evidence="4 5" key="1">
    <citation type="submission" date="2018-02" db="EMBL/GenBank/DDBJ databases">
        <title>Draft genome of wild Prunus yedoensis var. nudiflora.</title>
        <authorList>
            <person name="Baek S."/>
            <person name="Kim J.-H."/>
            <person name="Choi K."/>
            <person name="Kim G.-B."/>
            <person name="Cho A."/>
            <person name="Jang H."/>
            <person name="Shin C.-H."/>
            <person name="Yu H.-J."/>
            <person name="Mun J.-H."/>
        </authorList>
    </citation>
    <scope>NUCLEOTIDE SEQUENCE [LARGE SCALE GENOMIC DNA]</scope>
    <source>
        <strain evidence="5">cv. Jeju island</strain>
        <tissue evidence="4">Leaf</tissue>
    </source>
</reference>
<feature type="region of interest" description="Disordered" evidence="2">
    <location>
        <begin position="232"/>
        <end position="258"/>
    </location>
</feature>
<dbReference type="Gene3D" id="2.30.180.10">
    <property type="entry name" value="FAS1 domain"/>
    <property type="match status" value="1"/>
</dbReference>
<organism evidence="4 5">
    <name type="scientific">Prunus yedoensis var. nudiflora</name>
    <dbReference type="NCBI Taxonomy" id="2094558"/>
    <lineage>
        <taxon>Eukaryota</taxon>
        <taxon>Viridiplantae</taxon>
        <taxon>Streptophyta</taxon>
        <taxon>Embryophyta</taxon>
        <taxon>Tracheophyta</taxon>
        <taxon>Spermatophyta</taxon>
        <taxon>Magnoliopsida</taxon>
        <taxon>eudicotyledons</taxon>
        <taxon>Gunneridae</taxon>
        <taxon>Pentapetalae</taxon>
        <taxon>rosids</taxon>
        <taxon>fabids</taxon>
        <taxon>Rosales</taxon>
        <taxon>Rosaceae</taxon>
        <taxon>Amygdaloideae</taxon>
        <taxon>Amygdaleae</taxon>
        <taxon>Prunus</taxon>
    </lineage>
</organism>
<protein>
    <submittedName>
        <fullName evidence="4">Formin-like protein 13</fullName>
    </submittedName>
</protein>
<feature type="domain" description="FAS1" evidence="3">
    <location>
        <begin position="97"/>
        <end position="219"/>
    </location>
</feature>
<dbReference type="AlphaFoldDB" id="A0A314V192"/>
<dbReference type="InterPro" id="IPR000782">
    <property type="entry name" value="FAS1_domain"/>
</dbReference>
<dbReference type="InterPro" id="IPR052806">
    <property type="entry name" value="Fasciclin-like_AGP"/>
</dbReference>
<dbReference type="PROSITE" id="PS50213">
    <property type="entry name" value="FAS1"/>
    <property type="match status" value="1"/>
</dbReference>
<proteinExistence type="inferred from homology"/>
<dbReference type="STRING" id="2094558.A0A314V192"/>
<evidence type="ECO:0000256" key="2">
    <source>
        <dbReference type="SAM" id="MobiDB-lite"/>
    </source>
</evidence>
<evidence type="ECO:0000313" key="5">
    <source>
        <dbReference type="Proteomes" id="UP000250321"/>
    </source>
</evidence>
<dbReference type="InterPro" id="IPR036378">
    <property type="entry name" value="FAS1_dom_sf"/>
</dbReference>
<sequence>MLPVLPDSAVAGADVASLLPILLQTATILLCSSSFSPLSSQPPLQPLPHHHHPTTPIAITIIIATATASIITTATSSSGIIITTSISAIPNSTPQQLNNIIDALIGAGDFGNWVNIITGVNPLVLPLSATLFIPQDDALNRMPTTDPFMFPYHVVPQRLIFSELQLFEPKSRLPTLLPGKSILITNASRSNFSLDGVPLTQPDLYVSATVAVHGVGAILEYSVYGDGLNLLPKPNSQQGKQQPLPSPPPPSPGVISPAGEILGGGWRSDAAPPCHCVEFPVGWFLVACAVLGFKIQRNY</sequence>
<comment type="caution">
    <text evidence="4">The sequence shown here is derived from an EMBL/GenBank/DDBJ whole genome shotgun (WGS) entry which is preliminary data.</text>
</comment>
<dbReference type="PANTHER" id="PTHR33985">
    <property type="entry name" value="OS02G0491300 PROTEIN-RELATED"/>
    <property type="match status" value="1"/>
</dbReference>
<dbReference type="SMART" id="SM00554">
    <property type="entry name" value="FAS1"/>
    <property type="match status" value="1"/>
</dbReference>